<protein>
    <submittedName>
        <fullName evidence="2">DNA-binding MarR family transcriptional regulator</fullName>
    </submittedName>
</protein>
<dbReference type="PANTHER" id="PTHR39515:SF2">
    <property type="entry name" value="HTH-TYPE TRANSCRIPTIONAL REGULATOR RV0880"/>
    <property type="match status" value="1"/>
</dbReference>
<dbReference type="Proteomes" id="UP000247781">
    <property type="component" value="Unassembled WGS sequence"/>
</dbReference>
<dbReference type="GO" id="GO:0003677">
    <property type="term" value="F:DNA binding"/>
    <property type="evidence" value="ECO:0007669"/>
    <property type="project" value="UniProtKB-KW"/>
</dbReference>
<evidence type="ECO:0000259" key="1">
    <source>
        <dbReference type="PROSITE" id="PS50995"/>
    </source>
</evidence>
<accession>A0A318HEU6</accession>
<reference evidence="3" key="1">
    <citation type="submission" date="2018-05" db="EMBL/GenBank/DDBJ databases">
        <authorList>
            <person name="Deangelis K."/>
            <person name="Huntemann M."/>
            <person name="Clum A."/>
            <person name="Pillay M."/>
            <person name="Palaniappan K."/>
            <person name="Varghese N."/>
            <person name="Mikhailova N."/>
            <person name="Stamatis D."/>
            <person name="Reddy T."/>
            <person name="Daum C."/>
            <person name="Shapiro N."/>
            <person name="Ivanova N."/>
            <person name="Kyrpides N."/>
            <person name="Woyke T."/>
        </authorList>
    </citation>
    <scope>NUCLEOTIDE SEQUENCE [LARGE SCALE GENOMIC DNA]</scope>
    <source>
        <strain evidence="3">GAS496</strain>
    </source>
</reference>
<name>A0A318HEU6_9MYCO</name>
<evidence type="ECO:0000313" key="3">
    <source>
        <dbReference type="Proteomes" id="UP000247781"/>
    </source>
</evidence>
<dbReference type="InterPro" id="IPR052526">
    <property type="entry name" value="HTH-type_Bedaq_tolerance"/>
</dbReference>
<dbReference type="Gene3D" id="1.10.10.10">
    <property type="entry name" value="Winged helix-like DNA-binding domain superfamily/Winged helix DNA-binding domain"/>
    <property type="match status" value="1"/>
</dbReference>
<dbReference type="InterPro" id="IPR000835">
    <property type="entry name" value="HTH_MarR-typ"/>
</dbReference>
<keyword evidence="3" id="KW-1185">Reference proteome</keyword>
<dbReference type="InterPro" id="IPR036388">
    <property type="entry name" value="WH-like_DNA-bd_sf"/>
</dbReference>
<dbReference type="InterPro" id="IPR036390">
    <property type="entry name" value="WH_DNA-bd_sf"/>
</dbReference>
<dbReference type="Pfam" id="PF12802">
    <property type="entry name" value="MarR_2"/>
    <property type="match status" value="1"/>
</dbReference>
<evidence type="ECO:0000313" key="2">
    <source>
        <dbReference type="EMBL" id="PXX07307.1"/>
    </source>
</evidence>
<sequence>MMAEPRRCEGHADIYIGERCKCGISTGVAESYRGVGRGIAIEGLEQTAILMVRHLGVRTGLGLTANMTLSTLQEAPARVTTLAAAASIRQPAMTELVQRLERQGLVTRVDDPGDARAALVTITDTGRALLDGQRRDRRDRMAALLKALPAEDETTLTLAMHAALPIIRRLIDDAQQSRTQTDGDTPIR</sequence>
<feature type="domain" description="HTH marR-type" evidence="1">
    <location>
        <begin position="25"/>
        <end position="172"/>
    </location>
</feature>
<organism evidence="2 3">
    <name type="scientific">Mycolicibacterium moriokaense</name>
    <dbReference type="NCBI Taxonomy" id="39691"/>
    <lineage>
        <taxon>Bacteria</taxon>
        <taxon>Bacillati</taxon>
        <taxon>Actinomycetota</taxon>
        <taxon>Actinomycetes</taxon>
        <taxon>Mycobacteriales</taxon>
        <taxon>Mycobacteriaceae</taxon>
        <taxon>Mycolicibacterium</taxon>
    </lineage>
</organism>
<keyword evidence="2" id="KW-0238">DNA-binding</keyword>
<comment type="caution">
    <text evidence="2">The sequence shown here is derived from an EMBL/GenBank/DDBJ whole genome shotgun (WGS) entry which is preliminary data.</text>
</comment>
<dbReference type="GO" id="GO:0003700">
    <property type="term" value="F:DNA-binding transcription factor activity"/>
    <property type="evidence" value="ECO:0007669"/>
    <property type="project" value="InterPro"/>
</dbReference>
<dbReference type="EMBL" id="QJJU01000011">
    <property type="protein sequence ID" value="PXX07307.1"/>
    <property type="molecule type" value="Genomic_DNA"/>
</dbReference>
<dbReference type="SMART" id="SM00347">
    <property type="entry name" value="HTH_MARR"/>
    <property type="match status" value="1"/>
</dbReference>
<proteinExistence type="predicted"/>
<dbReference type="AlphaFoldDB" id="A0A318HEU6"/>
<reference evidence="2 3" key="2">
    <citation type="submission" date="2018-06" db="EMBL/GenBank/DDBJ databases">
        <title>Sequencing of bacterial isolates from soil warming experiment in Harvard Forest, Massachusetts, USA.</title>
        <authorList>
            <person name="Deangelis K.PhD."/>
        </authorList>
    </citation>
    <scope>NUCLEOTIDE SEQUENCE [LARGE SCALE GENOMIC DNA]</scope>
    <source>
        <strain evidence="2 3">GAS496</strain>
    </source>
</reference>
<dbReference type="PROSITE" id="PS50995">
    <property type="entry name" value="HTH_MARR_2"/>
    <property type="match status" value="1"/>
</dbReference>
<dbReference type="SUPFAM" id="SSF46785">
    <property type="entry name" value="Winged helix' DNA-binding domain"/>
    <property type="match status" value="1"/>
</dbReference>
<dbReference type="PANTHER" id="PTHR39515">
    <property type="entry name" value="CONSERVED PROTEIN"/>
    <property type="match status" value="1"/>
</dbReference>
<gene>
    <name evidence="2" type="ORF">C8E89_11191</name>
</gene>